<feature type="region of interest" description="Disordered" evidence="1">
    <location>
        <begin position="51"/>
        <end position="75"/>
    </location>
</feature>
<feature type="compositionally biased region" description="Basic residues" evidence="1">
    <location>
        <begin position="51"/>
        <end position="68"/>
    </location>
</feature>
<evidence type="ECO:0000313" key="2">
    <source>
        <dbReference type="EMBL" id="CAA9321001.1"/>
    </source>
</evidence>
<evidence type="ECO:0000256" key="1">
    <source>
        <dbReference type="SAM" id="MobiDB-lite"/>
    </source>
</evidence>
<dbReference type="EMBL" id="CADCTQ010000573">
    <property type="protein sequence ID" value="CAA9321001.1"/>
    <property type="molecule type" value="Genomic_DNA"/>
</dbReference>
<protein>
    <submittedName>
        <fullName evidence="2">Uncharacterized protein</fullName>
    </submittedName>
</protein>
<proteinExistence type="predicted"/>
<sequence length="75" mass="8438">MPGKVTISPVKRRDLRAAPGADTSCFYPQRQPAPFNFKSIPVYCCFGQRRVSGKGRKEKAQRAQRKTRSPCGFYG</sequence>
<accession>A0A6J4L4B9</accession>
<dbReference type="AlphaFoldDB" id="A0A6J4L4B9"/>
<gene>
    <name evidence="2" type="ORF">AVDCRST_MAG56-6906</name>
</gene>
<name>A0A6J4L4B9_9SPHI</name>
<reference evidence="2" key="1">
    <citation type="submission" date="2020-02" db="EMBL/GenBank/DDBJ databases">
        <authorList>
            <person name="Meier V. D."/>
        </authorList>
    </citation>
    <scope>NUCLEOTIDE SEQUENCE</scope>
    <source>
        <strain evidence="2">AVDCRST_MAG56</strain>
    </source>
</reference>
<organism evidence="2">
    <name type="scientific">uncultured Cytophagales bacterium</name>
    <dbReference type="NCBI Taxonomy" id="158755"/>
    <lineage>
        <taxon>Bacteria</taxon>
        <taxon>Pseudomonadati</taxon>
        <taxon>Bacteroidota</taxon>
        <taxon>Sphingobacteriia</taxon>
        <taxon>Sphingobacteriales</taxon>
        <taxon>environmental samples</taxon>
    </lineage>
</organism>